<feature type="domain" description="PDZ" evidence="13">
    <location>
        <begin position="342"/>
        <end position="422"/>
    </location>
</feature>
<feature type="transmembrane region" description="Helical" evidence="12">
    <location>
        <begin position="26"/>
        <end position="49"/>
    </location>
</feature>
<evidence type="ECO:0000313" key="15">
    <source>
        <dbReference type="Proteomes" id="UP000317429"/>
    </source>
</evidence>
<evidence type="ECO:0000259" key="13">
    <source>
        <dbReference type="PROSITE" id="PS50106"/>
    </source>
</evidence>
<gene>
    <name evidence="14" type="primary">rseP</name>
    <name evidence="14" type="ORF">Pla175_00500</name>
</gene>
<protein>
    <submittedName>
        <fullName evidence="14">Regulator of sigma-E protease RseP</fullName>
        <ecNumber evidence="14">3.4.24.-</ecNumber>
    </submittedName>
</protein>
<evidence type="ECO:0000256" key="10">
    <source>
        <dbReference type="ARBA" id="ARBA00023136"/>
    </source>
</evidence>
<feature type="transmembrane region" description="Helical" evidence="12">
    <location>
        <begin position="146"/>
        <end position="168"/>
    </location>
</feature>
<keyword evidence="4 14" id="KW-0645">Protease</keyword>
<dbReference type="GO" id="GO:0016020">
    <property type="term" value="C:membrane"/>
    <property type="evidence" value="ECO:0007669"/>
    <property type="project" value="UniProtKB-SubCell"/>
</dbReference>
<keyword evidence="5 12" id="KW-0812">Transmembrane</keyword>
<evidence type="ECO:0000256" key="8">
    <source>
        <dbReference type="ARBA" id="ARBA00022989"/>
    </source>
</evidence>
<reference evidence="14 15" key="1">
    <citation type="submission" date="2019-02" db="EMBL/GenBank/DDBJ databases">
        <title>Deep-cultivation of Planctomycetes and their phenomic and genomic characterization uncovers novel biology.</title>
        <authorList>
            <person name="Wiegand S."/>
            <person name="Jogler M."/>
            <person name="Boedeker C."/>
            <person name="Pinto D."/>
            <person name="Vollmers J."/>
            <person name="Rivas-Marin E."/>
            <person name="Kohn T."/>
            <person name="Peeters S.H."/>
            <person name="Heuer A."/>
            <person name="Rast P."/>
            <person name="Oberbeckmann S."/>
            <person name="Bunk B."/>
            <person name="Jeske O."/>
            <person name="Meyerdierks A."/>
            <person name="Storesund J.E."/>
            <person name="Kallscheuer N."/>
            <person name="Luecker S."/>
            <person name="Lage O.M."/>
            <person name="Pohl T."/>
            <person name="Merkel B.J."/>
            <person name="Hornburger P."/>
            <person name="Mueller R.-W."/>
            <person name="Bruemmer F."/>
            <person name="Labrenz M."/>
            <person name="Spormann A.M."/>
            <person name="Op den Camp H."/>
            <person name="Overmann J."/>
            <person name="Amann R."/>
            <person name="Jetten M.S.M."/>
            <person name="Mascher T."/>
            <person name="Medema M.H."/>
            <person name="Devos D.P."/>
            <person name="Kaster A.-K."/>
            <person name="Ovreas L."/>
            <person name="Rohde M."/>
            <person name="Galperin M.Y."/>
            <person name="Jogler C."/>
        </authorList>
    </citation>
    <scope>NUCLEOTIDE SEQUENCE [LARGE SCALE GENOMIC DNA]</scope>
    <source>
        <strain evidence="14 15">Pla175</strain>
    </source>
</reference>
<dbReference type="SMART" id="SM00228">
    <property type="entry name" value="PDZ"/>
    <property type="match status" value="4"/>
</dbReference>
<proteinExistence type="inferred from homology"/>
<dbReference type="PROSITE" id="PS50106">
    <property type="entry name" value="PDZ"/>
    <property type="match status" value="1"/>
</dbReference>
<evidence type="ECO:0000256" key="11">
    <source>
        <dbReference type="SAM" id="MobiDB-lite"/>
    </source>
</evidence>
<dbReference type="InterPro" id="IPR036034">
    <property type="entry name" value="PDZ_sf"/>
</dbReference>
<evidence type="ECO:0000256" key="4">
    <source>
        <dbReference type="ARBA" id="ARBA00022670"/>
    </source>
</evidence>
<feature type="transmembrane region" description="Helical" evidence="12">
    <location>
        <begin position="619"/>
        <end position="639"/>
    </location>
</feature>
<organism evidence="14 15">
    <name type="scientific">Pirellulimonas nuda</name>
    <dbReference type="NCBI Taxonomy" id="2528009"/>
    <lineage>
        <taxon>Bacteria</taxon>
        <taxon>Pseudomonadati</taxon>
        <taxon>Planctomycetota</taxon>
        <taxon>Planctomycetia</taxon>
        <taxon>Pirellulales</taxon>
        <taxon>Lacipirellulaceae</taxon>
        <taxon>Pirellulimonas</taxon>
    </lineage>
</organism>
<dbReference type="KEGG" id="pnd:Pla175_00500"/>
<dbReference type="Proteomes" id="UP000317429">
    <property type="component" value="Chromosome"/>
</dbReference>
<keyword evidence="7" id="KW-0862">Zinc</keyword>
<evidence type="ECO:0000256" key="12">
    <source>
        <dbReference type="SAM" id="Phobius"/>
    </source>
</evidence>
<accession>A0A518D5F3</accession>
<dbReference type="OrthoDB" id="9782003at2"/>
<dbReference type="EMBL" id="CP036291">
    <property type="protein sequence ID" value="QDU86700.1"/>
    <property type="molecule type" value="Genomic_DNA"/>
</dbReference>
<comment type="subcellular location">
    <subcellularLocation>
        <location evidence="2">Membrane</location>
        <topology evidence="2">Multi-pass membrane protein</topology>
    </subcellularLocation>
</comment>
<dbReference type="SUPFAM" id="SSF50156">
    <property type="entry name" value="PDZ domain-like"/>
    <property type="match status" value="4"/>
</dbReference>
<dbReference type="PANTHER" id="PTHR42837">
    <property type="entry name" value="REGULATOR OF SIGMA-E PROTEASE RSEP"/>
    <property type="match status" value="1"/>
</dbReference>
<dbReference type="GO" id="GO:0004222">
    <property type="term" value="F:metalloendopeptidase activity"/>
    <property type="evidence" value="ECO:0007669"/>
    <property type="project" value="InterPro"/>
</dbReference>
<feature type="region of interest" description="Disordered" evidence="11">
    <location>
        <begin position="267"/>
        <end position="287"/>
    </location>
</feature>
<evidence type="ECO:0000256" key="7">
    <source>
        <dbReference type="ARBA" id="ARBA00022833"/>
    </source>
</evidence>
<keyword evidence="9" id="KW-0482">Metalloprotease</keyword>
<name>A0A518D5F3_9BACT</name>
<evidence type="ECO:0000256" key="6">
    <source>
        <dbReference type="ARBA" id="ARBA00022801"/>
    </source>
</evidence>
<dbReference type="InterPro" id="IPR008915">
    <property type="entry name" value="Peptidase_M50"/>
</dbReference>
<evidence type="ECO:0000256" key="5">
    <source>
        <dbReference type="ARBA" id="ARBA00022692"/>
    </source>
</evidence>
<dbReference type="Pfam" id="PF02163">
    <property type="entry name" value="Peptidase_M50"/>
    <property type="match status" value="1"/>
</dbReference>
<dbReference type="InterPro" id="IPR041489">
    <property type="entry name" value="PDZ_6"/>
</dbReference>
<sequence length="697" mass="74020">MFLIPFASTLFPLADAGLYGYLQGAGLIAMAALGLGFVIFVHELGHFAVAKWCGVKCEKFFVGFDIGGYKLSRKWGETEYGIGILPLGGYVKMLGQDDNPANIDEQLARSKGLEGSSTAKEITGPKGEKLWVDRRSYMAKSVPQRMAIISAGVIMNIIFGFIFAFIAYSMGAPKQTCVAGATVPGSPAWQANLRTGDRIVRINDIVDPTFDDLTGSVVLGNLTDGVTFSILRRDASQPETVVIKPEQKEGELARIGMVSQAMLRLSKEDPARPHSPAAEASPELKGDDEIVAVDGEPVDRFYQFAALLEAKRDAPIKLTLRRGGESPADHPFAPRTGGEEIEVSIAPNPAERFGVVTKLGPVLAVQPGSPAEQAGLKPGDTLLAVDGPLKDNEAIDPLTLNQTLAAAARDGSSVTFSVGRGEGAPLSIDVTPRVADWDEALEPVGLPTLGLALESTLEVAATLPDSPAERAGIIPGDVLVAAAIKSEDEKQPLAGKDLNFKSDKLGWATLVDLMQDHAEDLRLELTVKRGDAEETVELLTYQPAGQFAADRGLVLLPDRTLRYGGSVADRAKMAFDEIGKGMTSVYRFLGKIGGQVPVTGVAGPISIARIAYSQAGDGLATLLLFLTMLSANLAVINFLPIPVLDGGHMVFLAYEGIRGRPAGEKFVTAMHMVGLAFLLSLMVLVFGLDIGRLFGAV</sequence>
<keyword evidence="10 12" id="KW-0472">Membrane</keyword>
<dbReference type="GO" id="GO:0006508">
    <property type="term" value="P:proteolysis"/>
    <property type="evidence" value="ECO:0007669"/>
    <property type="project" value="UniProtKB-KW"/>
</dbReference>
<dbReference type="RefSeq" id="WP_145280162.1">
    <property type="nucleotide sequence ID" value="NZ_CP036291.1"/>
</dbReference>
<dbReference type="Gene3D" id="2.30.42.10">
    <property type="match status" value="4"/>
</dbReference>
<evidence type="ECO:0000313" key="14">
    <source>
        <dbReference type="EMBL" id="QDU86700.1"/>
    </source>
</evidence>
<feature type="transmembrane region" description="Helical" evidence="12">
    <location>
        <begin position="666"/>
        <end position="688"/>
    </location>
</feature>
<keyword evidence="6 14" id="KW-0378">Hydrolase</keyword>
<comment type="similarity">
    <text evidence="3">Belongs to the peptidase M50B family.</text>
</comment>
<keyword evidence="15" id="KW-1185">Reference proteome</keyword>
<dbReference type="InterPro" id="IPR004387">
    <property type="entry name" value="Pept_M50_Zn"/>
</dbReference>
<keyword evidence="8 12" id="KW-1133">Transmembrane helix</keyword>
<dbReference type="Pfam" id="PF17820">
    <property type="entry name" value="PDZ_6"/>
    <property type="match status" value="1"/>
</dbReference>
<dbReference type="EC" id="3.4.24.-" evidence="14"/>
<evidence type="ECO:0000256" key="1">
    <source>
        <dbReference type="ARBA" id="ARBA00001947"/>
    </source>
</evidence>
<dbReference type="InterPro" id="IPR001478">
    <property type="entry name" value="PDZ"/>
</dbReference>
<dbReference type="PANTHER" id="PTHR42837:SF2">
    <property type="entry name" value="MEMBRANE METALLOPROTEASE ARASP2, CHLOROPLASTIC-RELATED"/>
    <property type="match status" value="1"/>
</dbReference>
<evidence type="ECO:0000256" key="2">
    <source>
        <dbReference type="ARBA" id="ARBA00004141"/>
    </source>
</evidence>
<dbReference type="AlphaFoldDB" id="A0A518D5F3"/>
<evidence type="ECO:0000256" key="9">
    <source>
        <dbReference type="ARBA" id="ARBA00023049"/>
    </source>
</evidence>
<comment type="cofactor">
    <cofactor evidence="1">
        <name>Zn(2+)</name>
        <dbReference type="ChEBI" id="CHEBI:29105"/>
    </cofactor>
</comment>
<evidence type="ECO:0000256" key="3">
    <source>
        <dbReference type="ARBA" id="ARBA00007931"/>
    </source>
</evidence>
<dbReference type="CDD" id="cd06163">
    <property type="entry name" value="S2P-M50_PDZ_RseP-like"/>
    <property type="match status" value="2"/>
</dbReference>